<proteinExistence type="predicted"/>
<dbReference type="InterPro" id="IPR052585">
    <property type="entry name" value="Lipid_raft_assoc_Zn_ADH"/>
</dbReference>
<evidence type="ECO:0000259" key="1">
    <source>
        <dbReference type="SMART" id="SM00829"/>
    </source>
</evidence>
<protein>
    <submittedName>
        <fullName evidence="2">Zinc-binding alcohol dehydrogenase family protein</fullName>
    </submittedName>
</protein>
<gene>
    <name evidence="2" type="ORF">E1742_14005</name>
</gene>
<dbReference type="PANTHER" id="PTHR43482:SF1">
    <property type="entry name" value="PROTEIN AST1-RELATED"/>
    <property type="match status" value="1"/>
</dbReference>
<dbReference type="Pfam" id="PF08240">
    <property type="entry name" value="ADH_N"/>
    <property type="match status" value="1"/>
</dbReference>
<evidence type="ECO:0000313" key="3">
    <source>
        <dbReference type="Proteomes" id="UP000294359"/>
    </source>
</evidence>
<reference evidence="2 3" key="1">
    <citation type="submission" date="2019-03" db="EMBL/GenBank/DDBJ databases">
        <title>Draft Genome Sequences of Six Type Strains of the Genus Massilia.</title>
        <authorList>
            <person name="Miess H."/>
            <person name="Frediansyhah A."/>
            <person name="Gross H."/>
        </authorList>
    </citation>
    <scope>NUCLEOTIDE SEQUENCE [LARGE SCALE GENOMIC DNA]</scope>
    <source>
        <strain evidence="2 3">DSM 17505</strain>
    </source>
</reference>
<dbReference type="CDD" id="cd05188">
    <property type="entry name" value="MDR"/>
    <property type="match status" value="1"/>
</dbReference>
<evidence type="ECO:0000313" key="2">
    <source>
        <dbReference type="EMBL" id="QBQ37163.1"/>
    </source>
</evidence>
<name>A0ABX5S9Y7_9BURK</name>
<accession>A0ABX5S9Y7</accession>
<dbReference type="Gene3D" id="3.90.180.10">
    <property type="entry name" value="Medium-chain alcohol dehydrogenases, catalytic domain"/>
    <property type="match status" value="1"/>
</dbReference>
<dbReference type="SUPFAM" id="SSF51735">
    <property type="entry name" value="NAD(P)-binding Rossmann-fold domains"/>
    <property type="match status" value="1"/>
</dbReference>
<dbReference type="PANTHER" id="PTHR43482">
    <property type="entry name" value="PROTEIN AST1-RELATED"/>
    <property type="match status" value="1"/>
</dbReference>
<dbReference type="InterPro" id="IPR036291">
    <property type="entry name" value="NAD(P)-bd_dom_sf"/>
</dbReference>
<dbReference type="SUPFAM" id="SSF50129">
    <property type="entry name" value="GroES-like"/>
    <property type="match status" value="1"/>
</dbReference>
<feature type="domain" description="Enoyl reductase (ER)" evidence="1">
    <location>
        <begin position="58"/>
        <end position="390"/>
    </location>
</feature>
<dbReference type="EMBL" id="CP038026">
    <property type="protein sequence ID" value="QBQ37163.1"/>
    <property type="molecule type" value="Genomic_DNA"/>
</dbReference>
<dbReference type="Gene3D" id="3.40.50.720">
    <property type="entry name" value="NAD(P)-binding Rossmann-like Domain"/>
    <property type="match status" value="1"/>
</dbReference>
<dbReference type="InterPro" id="IPR011032">
    <property type="entry name" value="GroES-like_sf"/>
</dbReference>
<dbReference type="InterPro" id="IPR020843">
    <property type="entry name" value="ER"/>
</dbReference>
<sequence>MECRAGRGAESAGHGRQAGRVGSAVMRALVAMGAATAHHVRALEAYSTPLHGSAVHFALVERPDTAFDEAGPAHAGDVLVRVHAFSCNYREKGRLLQAARRAEGGYLVLGSEFAGTVLKVGSAVEDLRPGDRVFGDGAVDATLAHPGLSTQRASQELQVLPRAKLMRFPAEMSFAQAAAFGVGAQTAYSMVRRLRPARGAHIAVTAATSNTSLFVIGALVARGHTVHALTTSAAAVPQLRALGVRDCCVLTRSEAADPLLQAYLAAQGIEKFDAVVDPFMDIYLRKLVRHLRRDGSYITCGVYQQFSEEAPDGFIDQGLPLAEVFSLIVRKNISLIGNNLGTTGDLAEALADHCAGRLPIPLDTVTGPDGLADFVQRTWLASGRHGKVVFEYGPGGPANMGSEQ</sequence>
<keyword evidence="3" id="KW-1185">Reference proteome</keyword>
<organism evidence="2 3">
    <name type="scientific">Pseudoduganella plicata</name>
    <dbReference type="NCBI Taxonomy" id="321984"/>
    <lineage>
        <taxon>Bacteria</taxon>
        <taxon>Pseudomonadati</taxon>
        <taxon>Pseudomonadota</taxon>
        <taxon>Betaproteobacteria</taxon>
        <taxon>Burkholderiales</taxon>
        <taxon>Oxalobacteraceae</taxon>
        <taxon>Telluria group</taxon>
        <taxon>Pseudoduganella</taxon>
    </lineage>
</organism>
<dbReference type="SMART" id="SM00829">
    <property type="entry name" value="PKS_ER"/>
    <property type="match status" value="1"/>
</dbReference>
<dbReference type="InterPro" id="IPR013154">
    <property type="entry name" value="ADH-like_N"/>
</dbReference>
<dbReference type="Proteomes" id="UP000294359">
    <property type="component" value="Chromosome"/>
</dbReference>